<feature type="region of interest" description="Disordered" evidence="2">
    <location>
        <begin position="91"/>
        <end position="111"/>
    </location>
</feature>
<dbReference type="AlphaFoldDB" id="A0A4Y2DX02"/>
<dbReference type="SUPFAM" id="SSF53474">
    <property type="entry name" value="alpha/beta-Hydrolases"/>
    <property type="match status" value="1"/>
</dbReference>
<dbReference type="Pfam" id="PF03096">
    <property type="entry name" value="Ndr"/>
    <property type="match status" value="1"/>
</dbReference>
<proteinExistence type="inferred from homology"/>
<dbReference type="PANTHER" id="PTHR11034">
    <property type="entry name" value="N-MYC DOWNSTREAM REGULATED"/>
    <property type="match status" value="1"/>
</dbReference>
<evidence type="ECO:0000313" key="4">
    <source>
        <dbReference type="Proteomes" id="UP000499080"/>
    </source>
</evidence>
<dbReference type="OrthoDB" id="191979at2759"/>
<organism evidence="3 4">
    <name type="scientific">Araneus ventricosus</name>
    <name type="common">Orbweaver spider</name>
    <name type="synonym">Epeira ventricosa</name>
    <dbReference type="NCBI Taxonomy" id="182803"/>
    <lineage>
        <taxon>Eukaryota</taxon>
        <taxon>Metazoa</taxon>
        <taxon>Ecdysozoa</taxon>
        <taxon>Arthropoda</taxon>
        <taxon>Chelicerata</taxon>
        <taxon>Arachnida</taxon>
        <taxon>Araneae</taxon>
        <taxon>Araneomorphae</taxon>
        <taxon>Entelegynae</taxon>
        <taxon>Araneoidea</taxon>
        <taxon>Araneidae</taxon>
        <taxon>Araneus</taxon>
    </lineage>
</organism>
<dbReference type="EMBL" id="BGPR01000443">
    <property type="protein sequence ID" value="GBM20526.1"/>
    <property type="molecule type" value="Genomic_DNA"/>
</dbReference>
<dbReference type="Gene3D" id="3.40.50.1820">
    <property type="entry name" value="alpha/beta hydrolase"/>
    <property type="match status" value="1"/>
</dbReference>
<dbReference type="InterPro" id="IPR029058">
    <property type="entry name" value="AB_hydrolase_fold"/>
</dbReference>
<keyword evidence="4" id="KW-1185">Reference proteome</keyword>
<comment type="similarity">
    <text evidence="1">Belongs to the NDRG family.</text>
</comment>
<reference evidence="3 4" key="1">
    <citation type="journal article" date="2019" name="Sci. Rep.">
        <title>Orb-weaving spider Araneus ventricosus genome elucidates the spidroin gene catalogue.</title>
        <authorList>
            <person name="Kono N."/>
            <person name="Nakamura H."/>
            <person name="Ohtoshi R."/>
            <person name="Moran D.A.P."/>
            <person name="Shinohara A."/>
            <person name="Yoshida Y."/>
            <person name="Fujiwara M."/>
            <person name="Mori M."/>
            <person name="Tomita M."/>
            <person name="Arakawa K."/>
        </authorList>
    </citation>
    <scope>NUCLEOTIDE SEQUENCE [LARGE SCALE GENOMIC DNA]</scope>
</reference>
<evidence type="ECO:0000256" key="1">
    <source>
        <dbReference type="ARBA" id="ARBA00005598"/>
    </source>
</evidence>
<name>A0A4Y2DX02_ARAVE</name>
<sequence length="327" mass="35775">MKKKCHQEESSSSNVKNFILLSSYSINYPHILCQKRRPRWPSGKVSAQGLEGSKFETRLHCRSVVYGACCTPNHTQRAKSPPAGAVRKFGEGVPAQASSSPSCRGSKLRGPSQNRFRIASKQDVNVTKFGRKLYEVVAPKSGTIKVHVQGDLDNAEKKAIFLTVHDIGSNHSSFYTFVNHPSMSEIKQRSVFIHVDVPGQEDHAPDLPNDFVFPTIQTIGEELVAVLDHLKVKLVVGFGEGAGANVLVRFAGWKSHPDLARSLTVKSERPKLHDSNSDTEAGVLTAITGHGPTLLKEVRPIIGVDVTTPHLAIPSRNREPAYLSSGF</sequence>
<dbReference type="InterPro" id="IPR004142">
    <property type="entry name" value="NDRG"/>
</dbReference>
<gene>
    <name evidence="3" type="primary">ZK1073.1_2</name>
    <name evidence="3" type="ORF">AVEN_61062_1</name>
</gene>
<accession>A0A4Y2DX02</accession>
<protein>
    <submittedName>
        <fullName evidence="3">Uncharacterized protein ZK1073.1</fullName>
    </submittedName>
</protein>
<evidence type="ECO:0000313" key="3">
    <source>
        <dbReference type="EMBL" id="GBM20526.1"/>
    </source>
</evidence>
<evidence type="ECO:0000256" key="2">
    <source>
        <dbReference type="SAM" id="MobiDB-lite"/>
    </source>
</evidence>
<comment type="caution">
    <text evidence="3">The sequence shown here is derived from an EMBL/GenBank/DDBJ whole genome shotgun (WGS) entry which is preliminary data.</text>
</comment>
<dbReference type="Proteomes" id="UP000499080">
    <property type="component" value="Unassembled WGS sequence"/>
</dbReference>